<dbReference type="InterPro" id="IPR027867">
    <property type="entry name" value="SPATA48"/>
</dbReference>
<keyword evidence="3" id="KW-1185">Reference proteome</keyword>
<evidence type="ECO:0000256" key="1">
    <source>
        <dbReference type="SAM" id="MobiDB-lite"/>
    </source>
</evidence>
<feature type="region of interest" description="Disordered" evidence="1">
    <location>
        <begin position="180"/>
        <end position="213"/>
    </location>
</feature>
<dbReference type="Proteomes" id="UP001283361">
    <property type="component" value="Unassembled WGS sequence"/>
</dbReference>
<dbReference type="PANTHER" id="PTHR34759">
    <property type="entry name" value="SPERMATOGENESIS-ASSOCIATED PROTEIN 48"/>
    <property type="match status" value="1"/>
</dbReference>
<dbReference type="Pfam" id="PF15073">
    <property type="entry name" value="SPATA48"/>
    <property type="match status" value="1"/>
</dbReference>
<evidence type="ECO:0008006" key="4">
    <source>
        <dbReference type="Google" id="ProtNLM"/>
    </source>
</evidence>
<reference evidence="2" key="1">
    <citation type="journal article" date="2023" name="G3 (Bethesda)">
        <title>A reference genome for the long-term kleptoplast-retaining sea slug Elysia crispata morphotype clarki.</title>
        <authorList>
            <person name="Eastman K.E."/>
            <person name="Pendleton A.L."/>
            <person name="Shaikh M.A."/>
            <person name="Suttiyut T."/>
            <person name="Ogas R."/>
            <person name="Tomko P."/>
            <person name="Gavelis G."/>
            <person name="Widhalm J.R."/>
            <person name="Wisecaver J.H."/>
        </authorList>
    </citation>
    <scope>NUCLEOTIDE SEQUENCE</scope>
    <source>
        <strain evidence="2">ECLA1</strain>
    </source>
</reference>
<dbReference type="EMBL" id="JAWDGP010006323">
    <property type="protein sequence ID" value="KAK3743178.1"/>
    <property type="molecule type" value="Genomic_DNA"/>
</dbReference>
<protein>
    <recommendedName>
        <fullName evidence="4">Spermatogenesis-associated protein 48</fullName>
    </recommendedName>
</protein>
<gene>
    <name evidence="2" type="ORF">RRG08_064034</name>
</gene>
<organism evidence="2 3">
    <name type="scientific">Elysia crispata</name>
    <name type="common">lettuce slug</name>
    <dbReference type="NCBI Taxonomy" id="231223"/>
    <lineage>
        <taxon>Eukaryota</taxon>
        <taxon>Metazoa</taxon>
        <taxon>Spiralia</taxon>
        <taxon>Lophotrochozoa</taxon>
        <taxon>Mollusca</taxon>
        <taxon>Gastropoda</taxon>
        <taxon>Heterobranchia</taxon>
        <taxon>Euthyneura</taxon>
        <taxon>Panpulmonata</taxon>
        <taxon>Sacoglossa</taxon>
        <taxon>Placobranchoidea</taxon>
        <taxon>Plakobranchidae</taxon>
        <taxon>Elysia</taxon>
    </lineage>
</organism>
<feature type="region of interest" description="Disordered" evidence="1">
    <location>
        <begin position="126"/>
        <end position="166"/>
    </location>
</feature>
<dbReference type="PANTHER" id="PTHR34759:SF1">
    <property type="entry name" value="SPERMATOGENESIS-ASSOCIATED PROTEIN 48"/>
    <property type="match status" value="1"/>
</dbReference>
<dbReference type="AlphaFoldDB" id="A0AAE0YFI0"/>
<accession>A0AAE0YFI0</accession>
<sequence length="427" mass="48542">MAEVVSNVPTLADSNFRSRPNFKTYLLTDSNARGHAVEQIEEKRRLRHMKFPSLKGRHDVDSFSERVDENIGFKKWNDDGEYHSNAPYRTYDNTIDPASGFVSAGGDVERETGHTQIRTMVQLNKTPQSMTPKGLDTVRKEPAAPPELRRESTWSPGAPTSWNSRKTLDISIRSKLGGWTSEADPRKLANGSERPKASPFSSRTSPAEENRSSRDKLALKYMYGTSTQRGYEEVPWDNFLPSKLWPPVSTMESKPDNVSQRWHNKRYDQAAQEWQAVGRGLDMFLPRKGYYQNRPINFSSPCSRVHQIPLYSGCIGAENLEEIDNANEKFLPYTVKRSAVPRPSETGHRPNIPLYTGCTLWQGYYAPAHSKPSEREYLQPTTTIVHKSIPVESPPSDHKRNAQMSKMVTLVPPCNPFNSYEKEHVQV</sequence>
<proteinExistence type="predicted"/>
<feature type="compositionally biased region" description="Polar residues" evidence="1">
    <location>
        <begin position="153"/>
        <end position="165"/>
    </location>
</feature>
<comment type="caution">
    <text evidence="2">The sequence shown here is derived from an EMBL/GenBank/DDBJ whole genome shotgun (WGS) entry which is preliminary data.</text>
</comment>
<name>A0AAE0YFI0_9GAST</name>
<evidence type="ECO:0000313" key="2">
    <source>
        <dbReference type="EMBL" id="KAK3743178.1"/>
    </source>
</evidence>
<evidence type="ECO:0000313" key="3">
    <source>
        <dbReference type="Proteomes" id="UP001283361"/>
    </source>
</evidence>
<feature type="compositionally biased region" description="Basic and acidic residues" evidence="1">
    <location>
        <begin position="136"/>
        <end position="152"/>
    </location>
</feature>